<gene>
    <name evidence="3" type="ORF">EIM92_09490</name>
</gene>
<name>A0A3S8RTT6_9BACL</name>
<evidence type="ECO:0000313" key="3">
    <source>
        <dbReference type="EMBL" id="AZK46379.1"/>
    </source>
</evidence>
<dbReference type="InterPro" id="IPR007607">
    <property type="entry name" value="BacA/B"/>
</dbReference>
<evidence type="ECO:0000256" key="2">
    <source>
        <dbReference type="SAM" id="MobiDB-lite"/>
    </source>
</evidence>
<dbReference type="PANTHER" id="PTHR35024">
    <property type="entry name" value="HYPOTHETICAL CYTOSOLIC PROTEIN"/>
    <property type="match status" value="1"/>
</dbReference>
<reference evidence="3 4" key="1">
    <citation type="submission" date="2018-11" db="EMBL/GenBank/DDBJ databases">
        <title>Genome sequencing of Paenibacillus lentus DSM25539(T).</title>
        <authorList>
            <person name="Kook J.-K."/>
            <person name="Park S.-N."/>
            <person name="Lim Y.K."/>
        </authorList>
    </citation>
    <scope>NUCLEOTIDE SEQUENCE [LARGE SCALE GENOMIC DNA]</scope>
    <source>
        <strain evidence="3 4">DSM 25539</strain>
    </source>
</reference>
<feature type="region of interest" description="Disordered" evidence="2">
    <location>
        <begin position="120"/>
        <end position="139"/>
    </location>
</feature>
<dbReference type="PANTHER" id="PTHR35024:SF4">
    <property type="entry name" value="POLYMER-FORMING CYTOSKELETAL PROTEIN"/>
    <property type="match status" value="1"/>
</dbReference>
<accession>A0A3S8RTT6</accession>
<comment type="similarity">
    <text evidence="1">Belongs to the bactofilin family.</text>
</comment>
<dbReference type="RefSeq" id="WP_125082440.1">
    <property type="nucleotide sequence ID" value="NZ_CP034248.1"/>
</dbReference>
<proteinExistence type="inferred from homology"/>
<dbReference type="AlphaFoldDB" id="A0A3S8RTT6"/>
<keyword evidence="4" id="KW-1185">Reference proteome</keyword>
<dbReference type="OrthoDB" id="9789407at2"/>
<dbReference type="EMBL" id="CP034248">
    <property type="protein sequence ID" value="AZK46379.1"/>
    <property type="molecule type" value="Genomic_DNA"/>
</dbReference>
<dbReference type="KEGG" id="plen:EIM92_09490"/>
<evidence type="ECO:0000313" key="4">
    <source>
        <dbReference type="Proteomes" id="UP000273145"/>
    </source>
</evidence>
<protein>
    <submittedName>
        <fullName evidence="3">Polymer-forming cytoskeletal protein</fullName>
    </submittedName>
</protein>
<dbReference type="Proteomes" id="UP000273145">
    <property type="component" value="Chromosome"/>
</dbReference>
<evidence type="ECO:0000256" key="1">
    <source>
        <dbReference type="ARBA" id="ARBA00044755"/>
    </source>
</evidence>
<dbReference type="Pfam" id="PF04519">
    <property type="entry name" value="Bactofilin"/>
    <property type="match status" value="1"/>
</dbReference>
<organism evidence="3 4">
    <name type="scientific">Paenibacillus lentus</name>
    <dbReference type="NCBI Taxonomy" id="1338368"/>
    <lineage>
        <taxon>Bacteria</taxon>
        <taxon>Bacillati</taxon>
        <taxon>Bacillota</taxon>
        <taxon>Bacilli</taxon>
        <taxon>Bacillales</taxon>
        <taxon>Paenibacillaceae</taxon>
        <taxon>Paenibacillus</taxon>
    </lineage>
</organism>
<sequence>MFKDHKKISGWQGTLIGQGSQAEGKLECEANLRIEGAFHGEIHCQGQVIIGETGEAYSNIKGTDIIVAGKVIGDISSQGRLTISSSGRVEGNVNVAKLVIAEGGLLNGTSKMEKAVTVPIPEADSVKKSKKKAAQPEAG</sequence>